<evidence type="ECO:0000256" key="1">
    <source>
        <dbReference type="SAM" id="MobiDB-lite"/>
    </source>
</evidence>
<feature type="region of interest" description="Disordered" evidence="1">
    <location>
        <begin position="389"/>
        <end position="413"/>
    </location>
</feature>
<dbReference type="Proteomes" id="UP001159405">
    <property type="component" value="Unassembled WGS sequence"/>
</dbReference>
<proteinExistence type="predicted"/>
<organism evidence="2 3">
    <name type="scientific">Porites lobata</name>
    <dbReference type="NCBI Taxonomy" id="104759"/>
    <lineage>
        <taxon>Eukaryota</taxon>
        <taxon>Metazoa</taxon>
        <taxon>Cnidaria</taxon>
        <taxon>Anthozoa</taxon>
        <taxon>Hexacorallia</taxon>
        <taxon>Scleractinia</taxon>
        <taxon>Fungiina</taxon>
        <taxon>Poritidae</taxon>
        <taxon>Porites</taxon>
    </lineage>
</organism>
<accession>A0ABN8PY54</accession>
<reference evidence="2 3" key="1">
    <citation type="submission" date="2022-05" db="EMBL/GenBank/DDBJ databases">
        <authorList>
            <consortium name="Genoscope - CEA"/>
            <person name="William W."/>
        </authorList>
    </citation>
    <scope>NUCLEOTIDE SEQUENCE [LARGE SCALE GENOMIC DNA]</scope>
</reference>
<name>A0ABN8PY54_9CNID</name>
<gene>
    <name evidence="2" type="ORF">PLOB_00049463</name>
</gene>
<keyword evidence="3" id="KW-1185">Reference proteome</keyword>
<comment type="caution">
    <text evidence="2">The sequence shown here is derived from an EMBL/GenBank/DDBJ whole genome shotgun (WGS) entry which is preliminary data.</text>
</comment>
<sequence>MKSYSSHLASEMREIEGKTLVTPQGKQVIFSRYEMDGISFRELNNSATYFSSFANVNSTNKHTVGGTIGGRQQTWQPWDYHQRLKVAEKVDKYKKRLKDPEGKQRGNVTKFIAQNKSWQEFVPPLGKVEINTEQLKNLQILCQQFFNVFYLFFNGINPTIWTVGVGIPYHTSQLKKKLGYGLGLNSMQGREAKHVKLARYVQNTCNVKKSSRWWTVFRHEFVSMVWLRERDPYSITYHSENKNSNDSYLPKRLKDNKFCHCGQSKLDANDEGCPICMSDIMQSIKHSVFQGRVVKCQHEAHMSENLQLYTEGKLTASDRQVLLTKSVGKAWQEVNQSKDTIIRSFKKCGISLDLSGSEDDDINIEGIPNYKMPSADEVLEDLVEFHLESDDSDDDVYDNNEDDEFEAEGHTTQ</sequence>
<dbReference type="EMBL" id="CALNXK010000096">
    <property type="protein sequence ID" value="CAH3153221.1"/>
    <property type="molecule type" value="Genomic_DNA"/>
</dbReference>
<evidence type="ECO:0000313" key="2">
    <source>
        <dbReference type="EMBL" id="CAH3153221.1"/>
    </source>
</evidence>
<evidence type="ECO:0000313" key="3">
    <source>
        <dbReference type="Proteomes" id="UP001159405"/>
    </source>
</evidence>
<feature type="compositionally biased region" description="Acidic residues" evidence="1">
    <location>
        <begin position="390"/>
        <end position="406"/>
    </location>
</feature>
<protein>
    <submittedName>
        <fullName evidence="2">Uncharacterized protein</fullName>
    </submittedName>
</protein>